<dbReference type="AlphaFoldDB" id="A0A7S7LCC3"/>
<gene>
    <name evidence="1" type="ORF">AWH56_001585</name>
</gene>
<evidence type="ECO:0008006" key="3">
    <source>
        <dbReference type="Google" id="ProtNLM"/>
    </source>
</evidence>
<sequence length="96" mass="11580">MKKLSLVYKQPFMKVLREIHGIEQKYIETQYYLYLYETKIVTPVKTFQLKDVLDVSYLHSQNKYSTLYLHTNQGVFAYYVSSHPEEFIRLLKSFQS</sequence>
<keyword evidence="2" id="KW-1185">Reference proteome</keyword>
<reference evidence="1 2" key="1">
    <citation type="journal article" date="2017" name="Genome Announc.">
        <title>Draft Genome Sequences of Four Alkaliphilic Bacteria Belonging to the Anaerobacillus Genus.</title>
        <authorList>
            <person name="Bassil N.M."/>
            <person name="Lloyd J.R."/>
        </authorList>
    </citation>
    <scope>NUCLEOTIDE SEQUENCE [LARGE SCALE GENOMIC DNA]</scope>
    <source>
        <strain evidence="1 2">NB2006</strain>
    </source>
</reference>
<protein>
    <recommendedName>
        <fullName evidence="3">Bacterial Pleckstrin homology domain-containing protein</fullName>
    </recommendedName>
</protein>
<dbReference type="Proteomes" id="UP000180175">
    <property type="component" value="Chromosome"/>
</dbReference>
<evidence type="ECO:0000313" key="1">
    <source>
        <dbReference type="EMBL" id="QOY38454.2"/>
    </source>
</evidence>
<reference evidence="1 2" key="2">
    <citation type="journal article" date="2019" name="Int. J. Syst. Evol. Microbiol.">
        <title>Anaerobacillus isosaccharinicus sp. nov., an alkaliphilic bacterium which degrades isosaccharinic acid.</title>
        <authorList>
            <person name="Bassil N.M."/>
            <person name="Lloyd J.R."/>
        </authorList>
    </citation>
    <scope>NUCLEOTIDE SEQUENCE [LARGE SCALE GENOMIC DNA]</scope>
    <source>
        <strain evidence="1 2">NB2006</strain>
    </source>
</reference>
<organism evidence="1 2">
    <name type="scientific">Anaerobacillus isosaccharinicus</name>
    <dbReference type="NCBI Taxonomy" id="1532552"/>
    <lineage>
        <taxon>Bacteria</taxon>
        <taxon>Bacillati</taxon>
        <taxon>Bacillota</taxon>
        <taxon>Bacilli</taxon>
        <taxon>Bacillales</taxon>
        <taxon>Bacillaceae</taxon>
        <taxon>Anaerobacillus</taxon>
    </lineage>
</organism>
<name>A0A7S7LCC3_9BACI</name>
<evidence type="ECO:0000313" key="2">
    <source>
        <dbReference type="Proteomes" id="UP000180175"/>
    </source>
</evidence>
<dbReference type="OrthoDB" id="2691759at2"/>
<proteinExistence type="predicted"/>
<dbReference type="KEGG" id="aia:AWH56_001585"/>
<dbReference type="EMBL" id="CP063356">
    <property type="protein sequence ID" value="QOY38454.2"/>
    <property type="molecule type" value="Genomic_DNA"/>
</dbReference>
<accession>A0A7S7LCC3</accession>